<dbReference type="InterPro" id="IPR020568">
    <property type="entry name" value="Ribosomal_Su5_D2-typ_SF"/>
</dbReference>
<dbReference type="InterPro" id="IPR036554">
    <property type="entry name" value="GHMP_kinase_C_sf"/>
</dbReference>
<evidence type="ECO:0000256" key="3">
    <source>
        <dbReference type="ARBA" id="ARBA00022777"/>
    </source>
</evidence>
<dbReference type="EMBL" id="MFPU01000025">
    <property type="protein sequence ID" value="OGH69729.1"/>
    <property type="molecule type" value="Genomic_DNA"/>
</dbReference>
<keyword evidence="2" id="KW-0547">Nucleotide-binding</keyword>
<dbReference type="InterPro" id="IPR006204">
    <property type="entry name" value="GHMP_kinase_N_dom"/>
</dbReference>
<proteinExistence type="inferred from homology"/>
<evidence type="ECO:0000256" key="2">
    <source>
        <dbReference type="ARBA" id="ARBA00022741"/>
    </source>
</evidence>
<dbReference type="GO" id="GO:0050201">
    <property type="term" value="F:fucokinase activity"/>
    <property type="evidence" value="ECO:0007669"/>
    <property type="project" value="TreeGrafter"/>
</dbReference>
<dbReference type="Gene3D" id="3.30.230.120">
    <property type="match status" value="1"/>
</dbReference>
<dbReference type="PANTHER" id="PTHR32463">
    <property type="entry name" value="L-FUCOSE KINASE"/>
    <property type="match status" value="1"/>
</dbReference>
<dbReference type="InterPro" id="IPR001174">
    <property type="entry name" value="HddA/FKP"/>
</dbReference>
<evidence type="ECO:0000313" key="9">
    <source>
        <dbReference type="Proteomes" id="UP000177953"/>
    </source>
</evidence>
<dbReference type="InterPro" id="IPR052203">
    <property type="entry name" value="GHMP_Kinase-Related"/>
</dbReference>
<evidence type="ECO:0000259" key="7">
    <source>
        <dbReference type="Pfam" id="PF08544"/>
    </source>
</evidence>
<name>A0A1F6MDM1_9BACT</name>
<evidence type="ECO:0000256" key="1">
    <source>
        <dbReference type="ARBA" id="ARBA00022679"/>
    </source>
</evidence>
<evidence type="ECO:0008006" key="10">
    <source>
        <dbReference type="Google" id="ProtNLM"/>
    </source>
</evidence>
<feature type="domain" description="GHMP kinase C-terminal" evidence="7">
    <location>
        <begin position="231"/>
        <end position="297"/>
    </location>
</feature>
<dbReference type="Proteomes" id="UP000177953">
    <property type="component" value="Unassembled WGS sequence"/>
</dbReference>
<dbReference type="GO" id="GO:0042352">
    <property type="term" value="P:GDP-L-fucose salvage"/>
    <property type="evidence" value="ECO:0007669"/>
    <property type="project" value="TreeGrafter"/>
</dbReference>
<feature type="domain" description="GHMP kinase N-terminal" evidence="6">
    <location>
        <begin position="72"/>
        <end position="154"/>
    </location>
</feature>
<dbReference type="InterPro" id="IPR014606">
    <property type="entry name" value="Heptose_7-P_kinase"/>
</dbReference>
<gene>
    <name evidence="8" type="ORF">A2754_03615</name>
</gene>
<reference evidence="8 9" key="1">
    <citation type="journal article" date="2016" name="Nat. Commun.">
        <title>Thousands of microbial genomes shed light on interconnected biogeochemical processes in an aquifer system.</title>
        <authorList>
            <person name="Anantharaman K."/>
            <person name="Brown C.T."/>
            <person name="Hug L.A."/>
            <person name="Sharon I."/>
            <person name="Castelle C.J."/>
            <person name="Probst A.J."/>
            <person name="Thomas B.C."/>
            <person name="Singh A."/>
            <person name="Wilkins M.J."/>
            <person name="Karaoz U."/>
            <person name="Brodie E.L."/>
            <person name="Williams K.H."/>
            <person name="Hubbard S.S."/>
            <person name="Banfield J.F."/>
        </authorList>
    </citation>
    <scope>NUCLEOTIDE SEQUENCE [LARGE SCALE GENOMIC DNA]</scope>
</reference>
<keyword evidence="1" id="KW-0808">Transferase</keyword>
<dbReference type="PIRSF" id="PIRSF036406">
    <property type="entry name" value="Hept_kin"/>
    <property type="match status" value="1"/>
</dbReference>
<dbReference type="InterPro" id="IPR013750">
    <property type="entry name" value="GHMP_kinase_C_dom"/>
</dbReference>
<accession>A0A1F6MDM1</accession>
<evidence type="ECO:0000256" key="4">
    <source>
        <dbReference type="ARBA" id="ARBA00022840"/>
    </source>
</evidence>
<dbReference type="Pfam" id="PF00288">
    <property type="entry name" value="GHMP_kinases_N"/>
    <property type="match status" value="1"/>
</dbReference>
<organism evidence="8 9">
    <name type="scientific">Candidatus Magasanikbacteria bacterium RIFCSPHIGHO2_01_FULL_47_8</name>
    <dbReference type="NCBI Taxonomy" id="1798673"/>
    <lineage>
        <taxon>Bacteria</taxon>
        <taxon>Candidatus Magasanikiibacteriota</taxon>
    </lineage>
</organism>
<dbReference type="GO" id="GO:0005524">
    <property type="term" value="F:ATP binding"/>
    <property type="evidence" value="ECO:0007669"/>
    <property type="project" value="UniProtKB-KW"/>
</dbReference>
<dbReference type="PANTHER" id="PTHR32463:SF0">
    <property type="entry name" value="L-FUCOSE KINASE"/>
    <property type="match status" value="1"/>
</dbReference>
<dbReference type="Pfam" id="PF08544">
    <property type="entry name" value="GHMP_kinases_C"/>
    <property type="match status" value="1"/>
</dbReference>
<comment type="caution">
    <text evidence="8">The sequence shown here is derived from an EMBL/GenBank/DDBJ whole genome shotgun (WGS) entry which is preliminary data.</text>
</comment>
<keyword evidence="4" id="KW-0067">ATP-binding</keyword>
<evidence type="ECO:0000259" key="6">
    <source>
        <dbReference type="Pfam" id="PF00288"/>
    </source>
</evidence>
<dbReference type="AlphaFoldDB" id="A0A1F6MDM1"/>
<protein>
    <recommendedName>
        <fullName evidence="10">Galactokinase</fullName>
    </recommendedName>
</protein>
<comment type="similarity">
    <text evidence="5">Belongs to the GHMP kinase family.</text>
</comment>
<dbReference type="SUPFAM" id="SSF55060">
    <property type="entry name" value="GHMP Kinase, C-terminal domain"/>
    <property type="match status" value="1"/>
</dbReference>
<keyword evidence="3" id="KW-0418">Kinase</keyword>
<evidence type="ECO:0000256" key="5">
    <source>
        <dbReference type="ARBA" id="ARBA00038121"/>
    </source>
</evidence>
<sequence>MILTRTPFRLPLGGGSTDLPGYYEKHGGFIFSVTINLYMYIGLNRPPADDLIRLKYRDSEEVEKIADLKHNIARAALQRTGVAKMVEISSMADVSDGTGLGSSASYLVGLLNALHILKGENISRRQLAEEAFEIATEDLGLPDGKQDFYLAAFGNFCILDIAQDGSVMVSPAKVSRGTQQEFEKRTLLFYTGLRRSSVDILQEQQVKLKASDFDALTLKHEIKRIGQEILRSMEANDLDKFGRLMDEHWQVKRRMSQKMSNDSFDELYDKVKSVGVLGGKIVGAGGGGFFLVYCQDGSQTAVRKIFADYSMREIDYRVDAGGTQVILHRPRSLNTI</sequence>
<dbReference type="SUPFAM" id="SSF54211">
    <property type="entry name" value="Ribosomal protein S5 domain 2-like"/>
    <property type="match status" value="1"/>
</dbReference>
<dbReference type="PRINTS" id="PR00960">
    <property type="entry name" value="LMBPPROTEIN"/>
</dbReference>
<evidence type="ECO:0000313" key="8">
    <source>
        <dbReference type="EMBL" id="OGH69729.1"/>
    </source>
</evidence>